<protein>
    <submittedName>
        <fullName evidence="3">Methyl-accepting chemotaxis protein</fullName>
    </submittedName>
</protein>
<dbReference type="EMBL" id="JBHSLV010000030">
    <property type="protein sequence ID" value="MFC5394267.1"/>
    <property type="molecule type" value="Genomic_DNA"/>
</dbReference>
<evidence type="ECO:0000256" key="2">
    <source>
        <dbReference type="ARBA" id="ARBA00029447"/>
    </source>
</evidence>
<name>A0ABW0HAJ9_9HYPH</name>
<dbReference type="Proteomes" id="UP001596104">
    <property type="component" value="Unassembled WGS sequence"/>
</dbReference>
<reference evidence="4" key="1">
    <citation type="journal article" date="2019" name="Int. J. Syst. Evol. Microbiol.">
        <title>The Global Catalogue of Microorganisms (GCM) 10K type strain sequencing project: providing services to taxonomists for standard genome sequencing and annotation.</title>
        <authorList>
            <consortium name="The Broad Institute Genomics Platform"/>
            <consortium name="The Broad Institute Genome Sequencing Center for Infectious Disease"/>
            <person name="Wu L."/>
            <person name="Ma J."/>
        </authorList>
    </citation>
    <scope>NUCLEOTIDE SEQUENCE [LARGE SCALE GENOMIC DNA]</scope>
    <source>
        <strain evidence="4">CGMCC 1.16326</strain>
    </source>
</reference>
<proteinExistence type="inferred from homology"/>
<sequence length="73" mass="7776">QEQATGLQEVNTAVNEMDQATQQNAAMAEQSTAASQALAQEADRLAALVAYFSLEAPELSREQGMRSSGRYAA</sequence>
<keyword evidence="1" id="KW-0145">Chemotaxis</keyword>
<dbReference type="InterPro" id="IPR051310">
    <property type="entry name" value="MCP_chemotaxis"/>
</dbReference>
<evidence type="ECO:0000256" key="1">
    <source>
        <dbReference type="ARBA" id="ARBA00022500"/>
    </source>
</evidence>
<evidence type="ECO:0000313" key="3">
    <source>
        <dbReference type="EMBL" id="MFC5394267.1"/>
    </source>
</evidence>
<comment type="caution">
    <text evidence="3">The sequence shown here is derived from an EMBL/GenBank/DDBJ whole genome shotgun (WGS) entry which is preliminary data.</text>
</comment>
<organism evidence="3 4">
    <name type="scientific">Bosea vestrisii</name>
    <dbReference type="NCBI Taxonomy" id="151416"/>
    <lineage>
        <taxon>Bacteria</taxon>
        <taxon>Pseudomonadati</taxon>
        <taxon>Pseudomonadota</taxon>
        <taxon>Alphaproteobacteria</taxon>
        <taxon>Hyphomicrobiales</taxon>
        <taxon>Boseaceae</taxon>
        <taxon>Bosea</taxon>
    </lineage>
</organism>
<dbReference type="PANTHER" id="PTHR43531:SF11">
    <property type="entry name" value="METHYL-ACCEPTING CHEMOTAXIS PROTEIN 3"/>
    <property type="match status" value="1"/>
</dbReference>
<dbReference type="PANTHER" id="PTHR43531">
    <property type="entry name" value="PROTEIN ICFG"/>
    <property type="match status" value="1"/>
</dbReference>
<accession>A0ABW0HAJ9</accession>
<evidence type="ECO:0000313" key="4">
    <source>
        <dbReference type="Proteomes" id="UP001596104"/>
    </source>
</evidence>
<dbReference type="Gene3D" id="1.10.287.950">
    <property type="entry name" value="Methyl-accepting chemotaxis protein"/>
    <property type="match status" value="1"/>
</dbReference>
<feature type="non-terminal residue" evidence="3">
    <location>
        <position position="1"/>
    </location>
</feature>
<keyword evidence="4" id="KW-1185">Reference proteome</keyword>
<dbReference type="SUPFAM" id="SSF58104">
    <property type="entry name" value="Methyl-accepting chemotaxis protein (MCP) signaling domain"/>
    <property type="match status" value="1"/>
</dbReference>
<gene>
    <name evidence="3" type="ORF">ACFPPC_16625</name>
</gene>
<comment type="similarity">
    <text evidence="2">Belongs to the methyl-accepting chemotaxis (MCP) protein family.</text>
</comment>